<sequence length="711" mass="82033">MNLEDSRIYKSLIHEPFHKVAKKILRWTEEGRDVNFKDDKHRTYLHVVAENVEKFRDQRAVPVVYQLCVSGIDVDAKNIDGDTCLHLVVKHEGTYRIIIALLRCGADPLIEDKQSRTVRDILINEKPPGWEENLYWLDKFYPGLINLLQSFNVDFDRIEELLSSWCRVMVYKKGIFVNLVNEARKTNYGNQLSELLQRHLATNELAIAVLTGSPKRIQRAASDAAAQVNTVDRSYRYHYPHSPEVAQPLLAAAWEQNNYDVIDALMTLHPNSSVLYSNHTNKIKKPLFFHLISGRPKPDAISIVHRILRGSDLSRRNHKGQSVLFDAIKHRLHVTVARAIIQYGADVGARDYKGRTARDFAEMLGEHDYVTLIDDHVLHEIGERNVDYIERLTMLSYDHVTDIVRPDRSRNQKLCEKLDENRLYKEMAKCLDDIPRLQRICKRIHLAVDDGDLDTIRKYSKGHVTTCQNKCGHTLLHRAILTRDQNVIKEVIHMFPNLIHIADNMERSALHYTNLLFGGNDEVSLILSNNGARQDVIDVLGRIPRQYCNDELTTHEYKTLYKEVVEFESTIVLREMSFEVELNKAIMYGDLQRVKQLVEEAGSHANMATFSPVLFDCLDQRHPDIVKFLLESGCDPDIWKQYEQCDPVEDLCAMGRCRHPVVSLLERCKELGYVELAQYVEEMKKEKLAAIKRHNHSANAFQLLANYGMPP</sequence>
<evidence type="ECO:0000256" key="1">
    <source>
        <dbReference type="ARBA" id="ARBA00022737"/>
    </source>
</evidence>
<dbReference type="Proteomes" id="UP001208570">
    <property type="component" value="Unassembled WGS sequence"/>
</dbReference>
<evidence type="ECO:0000256" key="2">
    <source>
        <dbReference type="ARBA" id="ARBA00023043"/>
    </source>
</evidence>
<reference evidence="4" key="1">
    <citation type="journal article" date="2023" name="Mol. Biol. Evol.">
        <title>Third-Generation Sequencing Reveals the Adaptive Role of the Epigenome in Three Deep-Sea Polychaetes.</title>
        <authorList>
            <person name="Perez M."/>
            <person name="Aroh O."/>
            <person name="Sun Y."/>
            <person name="Lan Y."/>
            <person name="Juniper S.K."/>
            <person name="Young C.R."/>
            <person name="Angers B."/>
            <person name="Qian P.Y."/>
        </authorList>
    </citation>
    <scope>NUCLEOTIDE SEQUENCE</scope>
    <source>
        <strain evidence="4">P08H-3</strain>
    </source>
</reference>
<dbReference type="GO" id="GO:0005634">
    <property type="term" value="C:nucleus"/>
    <property type="evidence" value="ECO:0007669"/>
    <property type="project" value="TreeGrafter"/>
</dbReference>
<dbReference type="PROSITE" id="PS50088">
    <property type="entry name" value="ANK_REPEAT"/>
    <property type="match status" value="1"/>
</dbReference>
<dbReference type="SMART" id="SM00248">
    <property type="entry name" value="ANK"/>
    <property type="match status" value="7"/>
</dbReference>
<dbReference type="SUPFAM" id="SSF140860">
    <property type="entry name" value="Pseudo ankyrin repeat-like"/>
    <property type="match status" value="1"/>
</dbReference>
<evidence type="ECO:0000313" key="5">
    <source>
        <dbReference type="Proteomes" id="UP001208570"/>
    </source>
</evidence>
<evidence type="ECO:0000313" key="4">
    <source>
        <dbReference type="EMBL" id="KAK2151130.1"/>
    </source>
</evidence>
<dbReference type="InterPro" id="IPR036770">
    <property type="entry name" value="Ankyrin_rpt-contain_sf"/>
</dbReference>
<accession>A0AAD9JEX9</accession>
<gene>
    <name evidence="4" type="ORF">LSH36_375g06078</name>
</gene>
<evidence type="ECO:0000256" key="3">
    <source>
        <dbReference type="PROSITE-ProRule" id="PRU00023"/>
    </source>
</evidence>
<dbReference type="AlphaFoldDB" id="A0AAD9JEX9"/>
<name>A0AAD9JEX9_9ANNE</name>
<keyword evidence="5" id="KW-1185">Reference proteome</keyword>
<keyword evidence="1" id="KW-0677">Repeat</keyword>
<dbReference type="PANTHER" id="PTHR24201:SF16">
    <property type="entry name" value="ANKYRIN-1-LIKE-RELATED"/>
    <property type="match status" value="1"/>
</dbReference>
<proteinExistence type="predicted"/>
<keyword evidence="2 3" id="KW-0040">ANK repeat</keyword>
<dbReference type="InterPro" id="IPR002110">
    <property type="entry name" value="Ankyrin_rpt"/>
</dbReference>
<comment type="caution">
    <text evidence="4">The sequence shown here is derived from an EMBL/GenBank/DDBJ whole genome shotgun (WGS) entry which is preliminary data.</text>
</comment>
<organism evidence="4 5">
    <name type="scientific">Paralvinella palmiformis</name>
    <dbReference type="NCBI Taxonomy" id="53620"/>
    <lineage>
        <taxon>Eukaryota</taxon>
        <taxon>Metazoa</taxon>
        <taxon>Spiralia</taxon>
        <taxon>Lophotrochozoa</taxon>
        <taxon>Annelida</taxon>
        <taxon>Polychaeta</taxon>
        <taxon>Sedentaria</taxon>
        <taxon>Canalipalpata</taxon>
        <taxon>Terebellida</taxon>
        <taxon>Terebelliformia</taxon>
        <taxon>Alvinellidae</taxon>
        <taxon>Paralvinella</taxon>
    </lineage>
</organism>
<dbReference type="EMBL" id="JAODUP010000375">
    <property type="protein sequence ID" value="KAK2151130.1"/>
    <property type="molecule type" value="Genomic_DNA"/>
</dbReference>
<protein>
    <submittedName>
        <fullName evidence="4">Uncharacterized protein</fullName>
    </submittedName>
</protein>
<dbReference type="InterPro" id="IPR050776">
    <property type="entry name" value="Ank_Repeat/CDKN_Inhibitor"/>
</dbReference>
<dbReference type="PANTHER" id="PTHR24201">
    <property type="entry name" value="ANK_REP_REGION DOMAIN-CONTAINING PROTEIN"/>
    <property type="match status" value="1"/>
</dbReference>
<dbReference type="SUPFAM" id="SSF48403">
    <property type="entry name" value="Ankyrin repeat"/>
    <property type="match status" value="1"/>
</dbReference>
<dbReference type="Gene3D" id="1.25.40.20">
    <property type="entry name" value="Ankyrin repeat-containing domain"/>
    <property type="match status" value="4"/>
</dbReference>
<dbReference type="Pfam" id="PF00023">
    <property type="entry name" value="Ank"/>
    <property type="match status" value="1"/>
</dbReference>
<feature type="repeat" description="ANK" evidence="3">
    <location>
        <begin position="80"/>
        <end position="113"/>
    </location>
</feature>